<dbReference type="AlphaFoldDB" id="A0A0L8FG37"/>
<proteinExistence type="predicted"/>
<protein>
    <submittedName>
        <fullName evidence="1">Uncharacterized protein</fullName>
    </submittedName>
</protein>
<reference evidence="1" key="1">
    <citation type="submission" date="2015-07" db="EMBL/GenBank/DDBJ databases">
        <title>MeaNS - Measles Nucleotide Surveillance Program.</title>
        <authorList>
            <person name="Tran T."/>
            <person name="Druce J."/>
        </authorList>
    </citation>
    <scope>NUCLEOTIDE SEQUENCE</scope>
    <source>
        <strain evidence="1">UCB-OBI-ISO-001</strain>
        <tissue evidence="1">Gonad</tissue>
    </source>
</reference>
<organism evidence="1">
    <name type="scientific">Octopus bimaculoides</name>
    <name type="common">California two-spotted octopus</name>
    <dbReference type="NCBI Taxonomy" id="37653"/>
    <lineage>
        <taxon>Eukaryota</taxon>
        <taxon>Metazoa</taxon>
        <taxon>Spiralia</taxon>
        <taxon>Lophotrochozoa</taxon>
        <taxon>Mollusca</taxon>
        <taxon>Cephalopoda</taxon>
        <taxon>Coleoidea</taxon>
        <taxon>Octopodiformes</taxon>
        <taxon>Octopoda</taxon>
        <taxon>Incirrata</taxon>
        <taxon>Octopodidae</taxon>
        <taxon>Octopus</taxon>
    </lineage>
</organism>
<accession>A0A0L8FG37</accession>
<sequence>MFQIIKKMYNIFWKICIQIFKINDYCTIVILKNLSLYIHISNIHIGNQPRSFSEATVDHSYPNSRMHHGKKRSNEMDTNYLVCLLIKGVREVTMQKDLHIFWMGC</sequence>
<evidence type="ECO:0000313" key="1">
    <source>
        <dbReference type="EMBL" id="KOF62607.1"/>
    </source>
</evidence>
<dbReference type="EMBL" id="KQ432932">
    <property type="protein sequence ID" value="KOF62607.1"/>
    <property type="molecule type" value="Genomic_DNA"/>
</dbReference>
<name>A0A0L8FG37_OCTBM</name>
<gene>
    <name evidence="1" type="ORF">OCBIM_22022623mg</name>
</gene>